<dbReference type="VEuPathDB" id="TriTrypDB:TcG_03485"/>
<comment type="caution">
    <text evidence="2">The sequence shown here is derived from an EMBL/GenBank/DDBJ whole genome shotgun (WGS) entry which is preliminary data.</text>
</comment>
<dbReference type="VEuPathDB" id="TriTrypDB:TcCL_ESM02830"/>
<dbReference type="VEuPathDB" id="TriTrypDB:TcCLB.511585.100"/>
<gene>
    <name evidence="2" type="ORF">C4B63_85g422c</name>
</gene>
<reference evidence="2 3" key="1">
    <citation type="journal article" date="2018" name="Microb. Genom.">
        <title>Expanding an expanded genome: long-read sequencing of Trypanosoma cruzi.</title>
        <authorList>
            <person name="Berna L."/>
            <person name="Rodriguez M."/>
            <person name="Chiribao M.L."/>
            <person name="Parodi-Talice A."/>
            <person name="Pita S."/>
            <person name="Rijo G."/>
            <person name="Alvarez-Valin F."/>
            <person name="Robello C."/>
        </authorList>
    </citation>
    <scope>NUCLEOTIDE SEQUENCE [LARGE SCALE GENOMIC DNA]</scope>
    <source>
        <strain evidence="2 3">Dm28c</strain>
    </source>
</reference>
<dbReference type="VEuPathDB" id="TriTrypDB:BCY84_11975"/>
<dbReference type="VEuPathDB" id="TriTrypDB:TCDM_14157"/>
<feature type="chain" id="PRO_5016038054" description="Secreted protein" evidence="1">
    <location>
        <begin position="29"/>
        <end position="135"/>
    </location>
</feature>
<evidence type="ECO:0000313" key="2">
    <source>
        <dbReference type="EMBL" id="PWU87741.1"/>
    </source>
</evidence>
<dbReference type="Proteomes" id="UP000246121">
    <property type="component" value="Unassembled WGS sequence"/>
</dbReference>
<dbReference type="VEuPathDB" id="TriTrypDB:TcYC6_0084240"/>
<evidence type="ECO:0008006" key="4">
    <source>
        <dbReference type="Google" id="ProtNLM"/>
    </source>
</evidence>
<protein>
    <recommendedName>
        <fullName evidence="4">Secreted protein</fullName>
    </recommendedName>
</protein>
<dbReference type="AlphaFoldDB" id="A0A2V2UUU8"/>
<dbReference type="EMBL" id="PRFA01000085">
    <property type="protein sequence ID" value="PWU87741.1"/>
    <property type="molecule type" value="Genomic_DNA"/>
</dbReference>
<evidence type="ECO:0000313" key="3">
    <source>
        <dbReference type="Proteomes" id="UP000246121"/>
    </source>
</evidence>
<name>A0A2V2UUU8_TRYCR</name>
<sequence>MFAVNLLDALAEAAVLLMFDLAPTSTCGDEDSDGDFGRARFTGVNSWSSLDSCIPRSQMNAVTSVNNSTMTPPQSPSIASGSFVQLTTEELQTSLLESPLGGLDHHCRNTEHERGSSLASTMSGWTVPVRSLRPN</sequence>
<dbReference type="VEuPathDB" id="TriTrypDB:C4B63_85g422c"/>
<feature type="signal peptide" evidence="1">
    <location>
        <begin position="1"/>
        <end position="28"/>
    </location>
</feature>
<organism evidence="2 3">
    <name type="scientific">Trypanosoma cruzi</name>
    <dbReference type="NCBI Taxonomy" id="5693"/>
    <lineage>
        <taxon>Eukaryota</taxon>
        <taxon>Discoba</taxon>
        <taxon>Euglenozoa</taxon>
        <taxon>Kinetoplastea</taxon>
        <taxon>Metakinetoplastina</taxon>
        <taxon>Trypanosomatida</taxon>
        <taxon>Trypanosomatidae</taxon>
        <taxon>Trypanosoma</taxon>
        <taxon>Schizotrypanum</taxon>
    </lineage>
</organism>
<proteinExistence type="predicted"/>
<accession>A0A2V2UUU8</accession>
<dbReference type="VEuPathDB" id="TriTrypDB:TcCLB.510155.94"/>
<dbReference type="VEuPathDB" id="TriTrypDB:TcBrA4_0095210"/>
<evidence type="ECO:0000256" key="1">
    <source>
        <dbReference type="SAM" id="SignalP"/>
    </source>
</evidence>
<keyword evidence="1" id="KW-0732">Signal</keyword>